<keyword evidence="3" id="KW-1185">Reference proteome</keyword>
<gene>
    <name evidence="2" type="ORF">R5R35_003635</name>
</gene>
<feature type="compositionally biased region" description="Polar residues" evidence="1">
    <location>
        <begin position="988"/>
        <end position="997"/>
    </location>
</feature>
<feature type="compositionally biased region" description="Low complexity" evidence="1">
    <location>
        <begin position="240"/>
        <end position="250"/>
    </location>
</feature>
<evidence type="ECO:0000313" key="3">
    <source>
        <dbReference type="Proteomes" id="UP001378592"/>
    </source>
</evidence>
<feature type="compositionally biased region" description="Basic and acidic residues" evidence="1">
    <location>
        <begin position="1026"/>
        <end position="1039"/>
    </location>
</feature>
<feature type="compositionally biased region" description="Low complexity" evidence="1">
    <location>
        <begin position="279"/>
        <end position="296"/>
    </location>
</feature>
<feature type="compositionally biased region" description="Low complexity" evidence="1">
    <location>
        <begin position="880"/>
        <end position="892"/>
    </location>
</feature>
<feature type="compositionally biased region" description="Polar residues" evidence="1">
    <location>
        <begin position="1078"/>
        <end position="1093"/>
    </location>
</feature>
<protein>
    <submittedName>
        <fullName evidence="2">Uncharacterized protein</fullName>
    </submittedName>
</protein>
<feature type="compositionally biased region" description="Low complexity" evidence="1">
    <location>
        <begin position="150"/>
        <end position="165"/>
    </location>
</feature>
<feature type="compositionally biased region" description="Low complexity" evidence="1">
    <location>
        <begin position="739"/>
        <end position="752"/>
    </location>
</feature>
<feature type="compositionally biased region" description="Polar residues" evidence="1">
    <location>
        <begin position="1319"/>
        <end position="1339"/>
    </location>
</feature>
<reference evidence="2 3" key="1">
    <citation type="submission" date="2024-03" db="EMBL/GenBank/DDBJ databases">
        <title>The genome assembly and annotation of the cricket Gryllus longicercus Weissman &amp; Gray.</title>
        <authorList>
            <person name="Szrajer S."/>
            <person name="Gray D."/>
            <person name="Ylla G."/>
        </authorList>
    </citation>
    <scope>NUCLEOTIDE SEQUENCE [LARGE SCALE GENOMIC DNA]</scope>
    <source>
        <strain evidence="2">DAG 2021-001</strain>
        <tissue evidence="2">Whole body minus gut</tissue>
    </source>
</reference>
<organism evidence="2 3">
    <name type="scientific">Gryllus longicercus</name>
    <dbReference type="NCBI Taxonomy" id="2509291"/>
    <lineage>
        <taxon>Eukaryota</taxon>
        <taxon>Metazoa</taxon>
        <taxon>Ecdysozoa</taxon>
        <taxon>Arthropoda</taxon>
        <taxon>Hexapoda</taxon>
        <taxon>Insecta</taxon>
        <taxon>Pterygota</taxon>
        <taxon>Neoptera</taxon>
        <taxon>Polyneoptera</taxon>
        <taxon>Orthoptera</taxon>
        <taxon>Ensifera</taxon>
        <taxon>Gryllidea</taxon>
        <taxon>Grylloidea</taxon>
        <taxon>Gryllidae</taxon>
        <taxon>Gryllinae</taxon>
        <taxon>Gryllus</taxon>
    </lineage>
</organism>
<feature type="compositionally biased region" description="Polar residues" evidence="1">
    <location>
        <begin position="1119"/>
        <end position="1138"/>
    </location>
</feature>
<feature type="compositionally biased region" description="Basic and acidic residues" evidence="1">
    <location>
        <begin position="138"/>
        <end position="149"/>
    </location>
</feature>
<sequence>MPDVGRSDSQRSDSSQRPRVSFNRDVHVKRIGPAGGGGSGGGGGGPRLVGALAGDGAGHLVPLAVRRERPGKLSRRQLAAEARRVLQQADRIACSSTADLAAAGDATADKHPRNFATLPPLRLGRGAQAGKSARRSLSFREPKKDKSKAAPDAVDAAAAAAVPAARVKRPRAALTRSASDAGKRDPHGGRGAPRSDAVVFASLQRPKKHRSHHSDHSDRSPSPSAKPRRHILKKSHSDSESAPAPAPDAAGEGRKKKQLSPIIEVSPREDYFGQEEMLRGATPAAPAASGRAGRSAVETMVKRLSADAARAPRRPPRGVSPSALVTPGDERRHNNNLPFSYTEPAPPGAGSPTRGGSPTGFAPQQVIYAEVVVSGGGHGQLPSKQTVHTAVPLHSDEDEGLGLSMDGFHRRADYRKEFAAEYEGVGGAEPLLDRGRADGMDARRKDPLAEESARYDAFYRGGRDGYDSAYKTTDEYSSYKMEYRNADAGVGMLRSREGSPVRKEASYHTRVLDSGDLSSRRDRLESRIESQRKDRFVTSRFADSSYKHDATDNSRIGSDIAYNNRRDFLNSQLDYERDVRHENARNARRYNDDPKKDLFADSGIEVDYRKEGSYKRYDDASNVKAEGLTAKIVIGSPPRGGENGSARVTRVELNGRRGAPPPEDEADGPGGGAYVYRASSSASAQHSGGASSFSSTRLVQEQRRSTDVLPASSVLIRHYAPKRGGSPSASERLLHSERAATAAATASAAAERGPASEDEYETRAPRREAPPDASPDPPRKADDKAKKGKDPKKKNVSAMDRVKQLFSRGGGGGGAAGDTKTLKKNKKKEGKGKSKEPAEPEEDPVRARYTEYKGGGAAVESDQETLTYRESPPPSPRRQPSPTRAAAAAEAEAAARRRDRTPSPYARSPRERSPSPAHAHAPDPHLLQVPGAHHSARPRAPHGGPAPAHCAKKTPRKDGSEIEFNYSRQRLATPDLTPTPSPAPVRAAQSSTTLTRINNHKNKEQHGGSWFKSLDRLTKRNKNKTKAKEEENSSYRDKSNSSSKTLRYFGDTDQEDKDSVASIPPPMPLQNHHRYKSSNHLGQSNSSTINRLHTSSSTSSRNTTNRSHRPHHRSAGDVATSSAESTTEGDSSQQSQRSVVYLHAATVGDIPTPKRNVTRRAQSREELSSLTSSHLQPHKKTISRSISVLAPWRPRHYREGQEVHYDQEDNNKNYIKNGKPPKIPVSQQSSLNSATMNRINRKKNLENKANASHKQHVSKATSIESLSQHSNRQNGDSRGTLKKQSLVHQAASVESLSHRSNHSISRTQNRNKSSDKKNSIMNASTSELTATYKQNNQKKNSTDTGKKGSAKISRSASMPKDTRVKAGWFKLRNKKQGT</sequence>
<dbReference type="EMBL" id="JAZDUA010000086">
    <property type="protein sequence ID" value="KAK7868791.1"/>
    <property type="molecule type" value="Genomic_DNA"/>
</dbReference>
<comment type="caution">
    <text evidence="2">The sequence shown here is derived from an EMBL/GenBank/DDBJ whole genome shotgun (WGS) entry which is preliminary data.</text>
</comment>
<feature type="compositionally biased region" description="Basic residues" evidence="1">
    <location>
        <begin position="786"/>
        <end position="795"/>
    </location>
</feature>
<name>A0AAN9VSE8_9ORTH</name>
<feature type="compositionally biased region" description="Basic and acidic residues" evidence="1">
    <location>
        <begin position="1"/>
        <end position="28"/>
    </location>
</feature>
<feature type="compositionally biased region" description="Low complexity" evidence="1">
    <location>
        <begin position="678"/>
        <end position="695"/>
    </location>
</feature>
<feature type="region of interest" description="Disordered" evidence="1">
    <location>
        <begin position="652"/>
        <end position="1182"/>
    </location>
</feature>
<proteinExistence type="predicted"/>
<feature type="region of interest" description="Disordered" evidence="1">
    <location>
        <begin position="102"/>
        <end position="361"/>
    </location>
</feature>
<feature type="region of interest" description="Disordered" evidence="1">
    <location>
        <begin position="1"/>
        <end position="50"/>
    </location>
</feature>
<feature type="compositionally biased region" description="Basic and acidic residues" evidence="1">
    <location>
        <begin position="831"/>
        <end position="851"/>
    </location>
</feature>
<evidence type="ECO:0000256" key="1">
    <source>
        <dbReference type="SAM" id="MobiDB-lite"/>
    </source>
</evidence>
<feature type="compositionally biased region" description="Low complexity" evidence="1">
    <location>
        <begin position="1094"/>
        <end position="1105"/>
    </location>
</feature>
<accession>A0AAN9VSE8</accession>
<feature type="region of interest" description="Disordered" evidence="1">
    <location>
        <begin position="1199"/>
        <end position="1232"/>
    </location>
</feature>
<feature type="compositionally biased region" description="Polar residues" evidence="1">
    <location>
        <begin position="1258"/>
        <end position="1295"/>
    </location>
</feature>
<feature type="compositionally biased region" description="Basic and acidic residues" evidence="1">
    <location>
        <begin position="1199"/>
        <end position="1211"/>
    </location>
</feature>
<dbReference type="Proteomes" id="UP001378592">
    <property type="component" value="Unassembled WGS sequence"/>
</dbReference>
<feature type="compositionally biased region" description="Polar residues" evidence="1">
    <location>
        <begin position="1302"/>
        <end position="1311"/>
    </location>
</feature>
<feature type="compositionally biased region" description="Basic and acidic residues" evidence="1">
    <location>
        <begin position="761"/>
        <end position="770"/>
    </location>
</feature>
<feature type="region of interest" description="Disordered" evidence="1">
    <location>
        <begin position="1246"/>
        <end position="1378"/>
    </location>
</feature>
<evidence type="ECO:0000313" key="2">
    <source>
        <dbReference type="EMBL" id="KAK7868791.1"/>
    </source>
</evidence>
<feature type="compositionally biased region" description="Gly residues" evidence="1">
    <location>
        <begin position="33"/>
        <end position="50"/>
    </location>
</feature>